<dbReference type="InterPro" id="IPR011701">
    <property type="entry name" value="MFS"/>
</dbReference>
<feature type="domain" description="Major facilitator superfamily (MFS) profile" evidence="8">
    <location>
        <begin position="70"/>
        <end position="542"/>
    </location>
</feature>
<dbReference type="OrthoDB" id="10262656at2759"/>
<evidence type="ECO:0000313" key="9">
    <source>
        <dbReference type="EMBL" id="QDS70526.1"/>
    </source>
</evidence>
<dbReference type="PANTHER" id="PTHR23504:SF39">
    <property type="entry name" value="TRANSPORTER, PUTATIVE (AFU_ORTHOLOGUE AFUA_6G03860)-RELATED"/>
    <property type="match status" value="1"/>
</dbReference>
<proteinExistence type="predicted"/>
<keyword evidence="5 7" id="KW-0472">Membrane</keyword>
<feature type="transmembrane region" description="Helical" evidence="7">
    <location>
        <begin position="141"/>
        <end position="158"/>
    </location>
</feature>
<organism evidence="9 10">
    <name type="scientific">Venturia effusa</name>
    <dbReference type="NCBI Taxonomy" id="50376"/>
    <lineage>
        <taxon>Eukaryota</taxon>
        <taxon>Fungi</taxon>
        <taxon>Dikarya</taxon>
        <taxon>Ascomycota</taxon>
        <taxon>Pezizomycotina</taxon>
        <taxon>Dothideomycetes</taxon>
        <taxon>Pleosporomycetidae</taxon>
        <taxon>Venturiales</taxon>
        <taxon>Venturiaceae</taxon>
        <taxon>Venturia</taxon>
    </lineage>
</organism>
<dbReference type="PROSITE" id="PS50850">
    <property type="entry name" value="MFS"/>
    <property type="match status" value="1"/>
</dbReference>
<evidence type="ECO:0000256" key="7">
    <source>
        <dbReference type="SAM" id="Phobius"/>
    </source>
</evidence>
<evidence type="ECO:0000259" key="8">
    <source>
        <dbReference type="PROSITE" id="PS50850"/>
    </source>
</evidence>
<accession>A0A517L4F2</accession>
<keyword evidence="3 7" id="KW-0812">Transmembrane</keyword>
<protein>
    <recommendedName>
        <fullName evidence="8">Major facilitator superfamily (MFS) profile domain-containing protein</fullName>
    </recommendedName>
</protein>
<evidence type="ECO:0000256" key="1">
    <source>
        <dbReference type="ARBA" id="ARBA00004141"/>
    </source>
</evidence>
<feature type="transmembrane region" description="Helical" evidence="7">
    <location>
        <begin position="340"/>
        <end position="359"/>
    </location>
</feature>
<dbReference type="InterPro" id="IPR020846">
    <property type="entry name" value="MFS_dom"/>
</dbReference>
<dbReference type="InterPro" id="IPR036259">
    <property type="entry name" value="MFS_trans_sf"/>
</dbReference>
<evidence type="ECO:0000313" key="10">
    <source>
        <dbReference type="Proteomes" id="UP000316270"/>
    </source>
</evidence>
<dbReference type="Pfam" id="PF07690">
    <property type="entry name" value="MFS_1"/>
    <property type="match status" value="1"/>
</dbReference>
<feature type="compositionally biased region" description="Polar residues" evidence="6">
    <location>
        <begin position="10"/>
        <end position="21"/>
    </location>
</feature>
<feature type="compositionally biased region" description="Basic and acidic residues" evidence="6">
    <location>
        <begin position="45"/>
        <end position="61"/>
    </location>
</feature>
<feature type="transmembrane region" description="Helical" evidence="7">
    <location>
        <begin position="242"/>
        <end position="259"/>
    </location>
</feature>
<feature type="region of interest" description="Disordered" evidence="6">
    <location>
        <begin position="546"/>
        <end position="570"/>
    </location>
</feature>
<feature type="region of interest" description="Disordered" evidence="6">
    <location>
        <begin position="1"/>
        <end position="65"/>
    </location>
</feature>
<evidence type="ECO:0000256" key="3">
    <source>
        <dbReference type="ARBA" id="ARBA00022692"/>
    </source>
</evidence>
<dbReference type="GO" id="GO:0016020">
    <property type="term" value="C:membrane"/>
    <property type="evidence" value="ECO:0007669"/>
    <property type="project" value="UniProtKB-SubCell"/>
</dbReference>
<dbReference type="InterPro" id="IPR001958">
    <property type="entry name" value="Tet-R_TetA/multi-R_MdtG-like"/>
</dbReference>
<feature type="transmembrane region" description="Helical" evidence="7">
    <location>
        <begin position="109"/>
        <end position="129"/>
    </location>
</feature>
<evidence type="ECO:0000256" key="4">
    <source>
        <dbReference type="ARBA" id="ARBA00022989"/>
    </source>
</evidence>
<keyword evidence="4 7" id="KW-1133">Transmembrane helix</keyword>
<evidence type="ECO:0000256" key="2">
    <source>
        <dbReference type="ARBA" id="ARBA00022448"/>
    </source>
</evidence>
<evidence type="ECO:0000256" key="5">
    <source>
        <dbReference type="ARBA" id="ARBA00023136"/>
    </source>
</evidence>
<comment type="subcellular location">
    <subcellularLocation>
        <location evidence="1">Membrane</location>
        <topology evidence="1">Multi-pass membrane protein</topology>
    </subcellularLocation>
</comment>
<dbReference type="Gene3D" id="1.20.1250.20">
    <property type="entry name" value="MFS general substrate transporter like domains"/>
    <property type="match status" value="2"/>
</dbReference>
<dbReference type="CDD" id="cd17330">
    <property type="entry name" value="MFS_SLC46_TetA_like"/>
    <property type="match status" value="1"/>
</dbReference>
<feature type="compositionally biased region" description="Acidic residues" evidence="6">
    <location>
        <begin position="546"/>
        <end position="562"/>
    </location>
</feature>
<name>A0A517L4F2_9PEZI</name>
<feature type="compositionally biased region" description="Low complexity" evidence="6">
    <location>
        <begin position="25"/>
        <end position="44"/>
    </location>
</feature>
<feature type="transmembrane region" description="Helical" evidence="7">
    <location>
        <begin position="198"/>
        <end position="222"/>
    </location>
</feature>
<feature type="transmembrane region" description="Helical" evidence="7">
    <location>
        <begin position="379"/>
        <end position="401"/>
    </location>
</feature>
<keyword evidence="2" id="KW-0813">Transport</keyword>
<feature type="transmembrane region" description="Helical" evidence="7">
    <location>
        <begin position="442"/>
        <end position="470"/>
    </location>
</feature>
<dbReference type="AlphaFoldDB" id="A0A517L4F2"/>
<dbReference type="EMBL" id="CP042188">
    <property type="protein sequence ID" value="QDS70526.1"/>
    <property type="molecule type" value="Genomic_DNA"/>
</dbReference>
<reference evidence="9 10" key="1">
    <citation type="submission" date="2019-07" db="EMBL/GenBank/DDBJ databases">
        <title>Finished genome of Venturia effusa.</title>
        <authorList>
            <person name="Young C.A."/>
            <person name="Cox M.P."/>
            <person name="Ganley A.R.D."/>
            <person name="David W.J."/>
        </authorList>
    </citation>
    <scope>NUCLEOTIDE SEQUENCE [LARGE SCALE GENOMIC DNA]</scope>
    <source>
        <strain evidence="10">albino</strain>
    </source>
</reference>
<dbReference type="Proteomes" id="UP000316270">
    <property type="component" value="Chromosome 4"/>
</dbReference>
<dbReference type="PANTHER" id="PTHR23504">
    <property type="entry name" value="MAJOR FACILITATOR SUPERFAMILY DOMAIN-CONTAINING PROTEIN 10"/>
    <property type="match status" value="1"/>
</dbReference>
<feature type="transmembrane region" description="Helical" evidence="7">
    <location>
        <begin position="413"/>
        <end position="430"/>
    </location>
</feature>
<dbReference type="SUPFAM" id="SSF103473">
    <property type="entry name" value="MFS general substrate transporter"/>
    <property type="match status" value="1"/>
</dbReference>
<feature type="transmembrane region" description="Helical" evidence="7">
    <location>
        <begin position="517"/>
        <end position="537"/>
    </location>
</feature>
<evidence type="ECO:0000256" key="6">
    <source>
        <dbReference type="SAM" id="MobiDB-lite"/>
    </source>
</evidence>
<keyword evidence="10" id="KW-1185">Reference proteome</keyword>
<gene>
    <name evidence="9" type="ORF">FKW77_010307</name>
</gene>
<dbReference type="GO" id="GO:0022857">
    <property type="term" value="F:transmembrane transporter activity"/>
    <property type="evidence" value="ECO:0007669"/>
    <property type="project" value="InterPro"/>
</dbReference>
<dbReference type="PRINTS" id="PR01035">
    <property type="entry name" value="TCRTETA"/>
</dbReference>
<sequence length="570" mass="61261">MKPAKGPIRRQSSTNHYTTFPTKPPTSRGRPPSSSPAPYRSNASESHDSDDPNHHGHDHNNGETPLPKKQLAMLAIIALAEQTAFNSISPYLPEMVRSFPDVQAGQEGLYVGLIASSFALAQFTTNFLWGSLSDRIGRKPVVLIGTMLTAACFVAFGFCRTLWQAILVQVLMGLVNGNQGVISTCLGEITDRSNQSKAFTYLPVIYGIGGITGPALGGLLVFKDNPLNPGTPNPYPYLLPNLFSATVLAIDLVLAMLFLEESLEEVKTLPPLGARISNLFSWIWQFSGSSHRPTYLRRFLNKADRDDQSDGASEHAAPTFFPDVSSDSLTAKQVLNRDTILLLSTFFIFQLSNIAYNSLYPIFAEAEPPTGRALSTEEVGLSLAFAGAVTILFQVGIFGALRDRIGNKASYRVSLAGFTMAFLLMPWVGYKNKGGIGNGKIWIWIELGVALVIKTVAAVGGLASALLLITNSAPSHASLGKLNGLAQTLSAGGRAIGPFISGGIFTAATKIQPKGEALAFCVFGGVAFIGFLMSFGIRAQKLEAEGEDFNDEESTMTDDQSEDTPLLGRR</sequence>